<organism evidence="1 2">
    <name type="scientific">Steinernema glaseri</name>
    <dbReference type="NCBI Taxonomy" id="37863"/>
    <lineage>
        <taxon>Eukaryota</taxon>
        <taxon>Metazoa</taxon>
        <taxon>Ecdysozoa</taxon>
        <taxon>Nematoda</taxon>
        <taxon>Chromadorea</taxon>
        <taxon>Rhabditida</taxon>
        <taxon>Tylenchina</taxon>
        <taxon>Panagrolaimomorpha</taxon>
        <taxon>Strongyloidoidea</taxon>
        <taxon>Steinernematidae</taxon>
        <taxon>Steinernema</taxon>
    </lineage>
</organism>
<reference evidence="2" key="1">
    <citation type="submission" date="2016-11" db="UniProtKB">
        <authorList>
            <consortium name="WormBaseParasite"/>
        </authorList>
    </citation>
    <scope>IDENTIFICATION</scope>
</reference>
<evidence type="ECO:0000313" key="1">
    <source>
        <dbReference type="Proteomes" id="UP000095287"/>
    </source>
</evidence>
<dbReference type="Proteomes" id="UP000095287">
    <property type="component" value="Unplaced"/>
</dbReference>
<accession>A0A1I7ZBA0</accession>
<dbReference type="WBParaSite" id="L893_g24778.t1">
    <property type="protein sequence ID" value="L893_g24778.t1"/>
    <property type="gene ID" value="L893_g24778"/>
</dbReference>
<evidence type="ECO:0000313" key="2">
    <source>
        <dbReference type="WBParaSite" id="L893_g24778.t1"/>
    </source>
</evidence>
<keyword evidence="1" id="KW-1185">Reference proteome</keyword>
<proteinExistence type="predicted"/>
<dbReference type="AlphaFoldDB" id="A0A1I7ZBA0"/>
<protein>
    <submittedName>
        <fullName evidence="2">EB domain-containing protein</fullName>
    </submittedName>
</protein>
<name>A0A1I7ZBA0_9BILA</name>
<sequence length="420" mass="46014">MQHTIATLSDVLINRHCRIAHLLLQSDMHLQHSPLLLLFEFGKGSHRARFLIVVTISILTSQLAYGVRVRYTELDAKYVGMFKPEKLVGTLHDCTAMAYRGKAVGYRIHIEDDKMKCALLKEFVRFEALEDSEVRDYILTTNLDDNSCPATRNVTHLLSKPCDPKTGDCGLLGQIADYCRFVGFDIASCVCKDLPLTLIVLVVIIPASKQLELRDIECPNGQKTVVVGKGKRLCCPLAEERDGKDFCCAPEKELRDVVDGEAVCCAPGENHKKGTTLCCAKGTHYSKLYNIELCCDVGSELSQSTVGGIGCCPTGEHLEKKIGGVDICCPDGEHLEQSKDRIYACCSDGYVLKGFYKGEKKCCPADSTYFEDVGECCGTDWIASRAADGTPICCPAEDNPWISSSGDYGCCPKSANNNCA</sequence>